<dbReference type="AlphaFoldDB" id="A0A0F9BRE6"/>
<dbReference type="EMBL" id="LAZR01047934">
    <property type="protein sequence ID" value="KKK93064.1"/>
    <property type="molecule type" value="Genomic_DNA"/>
</dbReference>
<evidence type="ECO:0000313" key="1">
    <source>
        <dbReference type="EMBL" id="KKK93064.1"/>
    </source>
</evidence>
<evidence type="ECO:0008006" key="2">
    <source>
        <dbReference type="Google" id="ProtNLM"/>
    </source>
</evidence>
<comment type="caution">
    <text evidence="1">The sequence shown here is derived from an EMBL/GenBank/DDBJ whole genome shotgun (WGS) entry which is preliminary data.</text>
</comment>
<proteinExistence type="predicted"/>
<organism evidence="1">
    <name type="scientific">marine sediment metagenome</name>
    <dbReference type="NCBI Taxonomy" id="412755"/>
    <lineage>
        <taxon>unclassified sequences</taxon>
        <taxon>metagenomes</taxon>
        <taxon>ecological metagenomes</taxon>
    </lineage>
</organism>
<gene>
    <name evidence="1" type="ORF">LCGC14_2696600</name>
</gene>
<reference evidence="1" key="1">
    <citation type="journal article" date="2015" name="Nature">
        <title>Complex archaea that bridge the gap between prokaryotes and eukaryotes.</title>
        <authorList>
            <person name="Spang A."/>
            <person name="Saw J.H."/>
            <person name="Jorgensen S.L."/>
            <person name="Zaremba-Niedzwiedzka K."/>
            <person name="Martijn J."/>
            <person name="Lind A.E."/>
            <person name="van Eijk R."/>
            <person name="Schleper C."/>
            <person name="Guy L."/>
            <person name="Ettema T.J."/>
        </authorList>
    </citation>
    <scope>NUCLEOTIDE SEQUENCE</scope>
</reference>
<dbReference type="InterPro" id="IPR056931">
    <property type="entry name" value="D14-like"/>
</dbReference>
<protein>
    <recommendedName>
        <fullName evidence="2">Restriction endonuclease</fullName>
    </recommendedName>
</protein>
<sequence length="118" mass="13398">MNSRAKGASFERLVVNMILEATGLRKDHCYRTPLSGGHAQYRNDQPGDLFISDTLFEKFPFVVEAKHNRTWKPGVMFEPRKQERDWLAQVTRDSARGRDGASPLLVMRGNGTEIFAAM</sequence>
<accession>A0A0F9BRE6</accession>
<feature type="non-terminal residue" evidence="1">
    <location>
        <position position="118"/>
    </location>
</feature>
<dbReference type="Pfam" id="PF24608">
    <property type="entry name" value="PDDEXK_15"/>
    <property type="match status" value="1"/>
</dbReference>
<name>A0A0F9BRE6_9ZZZZ</name>